<dbReference type="Proteomes" id="UP000199199">
    <property type="component" value="Unassembled WGS sequence"/>
</dbReference>
<dbReference type="OrthoDB" id="27447at2157"/>
<proteinExistence type="predicted"/>
<evidence type="ECO:0000259" key="3">
    <source>
        <dbReference type="Pfam" id="PF04967"/>
    </source>
</evidence>
<dbReference type="PANTHER" id="PTHR34236:SF1">
    <property type="entry name" value="DIMETHYL SULFOXIDE REDUCTASE TRANSCRIPTIONAL ACTIVATOR"/>
    <property type="match status" value="1"/>
</dbReference>
<evidence type="ECO:0000256" key="1">
    <source>
        <dbReference type="ARBA" id="ARBA00023015"/>
    </source>
</evidence>
<accession>A0A1I6Q5L0</accession>
<reference evidence="6" key="1">
    <citation type="submission" date="2016-10" db="EMBL/GenBank/DDBJ databases">
        <authorList>
            <person name="Varghese N."/>
            <person name="Submissions S."/>
        </authorList>
    </citation>
    <scope>NUCLEOTIDE SEQUENCE [LARGE SCALE GENOMIC DNA]</scope>
    <source>
        <strain evidence="6">DSM 22427</strain>
    </source>
</reference>
<dbReference type="InterPro" id="IPR056493">
    <property type="entry name" value="HVO_0513_N"/>
</dbReference>
<evidence type="ECO:0000256" key="2">
    <source>
        <dbReference type="ARBA" id="ARBA00023163"/>
    </source>
</evidence>
<keyword evidence="2" id="KW-0804">Transcription</keyword>
<keyword evidence="1" id="KW-0805">Transcription regulation</keyword>
<sequence>MKRVRVTIRTRDLELPLTYERATSERDIVERVQVINWNVVAPTASFLLRVRGDVPRFEELLRADSAIDEYELLPVTERESYCFVTGAGTPDARALWENFKRGSLMTIPPAEWNVGESYTFTAVGRRSDIQAAIDGLPDDVRVDIESIGGKRVAADGVVDRLSDRQREAVRTAIDLGYYDTPRGATSDEIARELNCAPSTAAEHLRKAESKVITGVFDV</sequence>
<organism evidence="5 6">
    <name type="scientific">Halostagnicola kamekurae</name>
    <dbReference type="NCBI Taxonomy" id="619731"/>
    <lineage>
        <taxon>Archaea</taxon>
        <taxon>Methanobacteriati</taxon>
        <taxon>Methanobacteriota</taxon>
        <taxon>Stenosarchaea group</taxon>
        <taxon>Halobacteria</taxon>
        <taxon>Halobacteriales</taxon>
        <taxon>Natrialbaceae</taxon>
        <taxon>Halostagnicola</taxon>
    </lineage>
</organism>
<protein>
    <submittedName>
        <fullName evidence="5">HTH DNA binding domain-containing protein</fullName>
    </submittedName>
</protein>
<dbReference type="EMBL" id="FOZS01000001">
    <property type="protein sequence ID" value="SFS47746.1"/>
    <property type="molecule type" value="Genomic_DNA"/>
</dbReference>
<evidence type="ECO:0000313" key="6">
    <source>
        <dbReference type="Proteomes" id="UP000199199"/>
    </source>
</evidence>
<dbReference type="Gene3D" id="1.10.10.10">
    <property type="entry name" value="Winged helix-like DNA-binding domain superfamily/Winged helix DNA-binding domain"/>
    <property type="match status" value="1"/>
</dbReference>
<dbReference type="InterPro" id="IPR007050">
    <property type="entry name" value="HTH_bacterioopsin"/>
</dbReference>
<dbReference type="InterPro" id="IPR036388">
    <property type="entry name" value="WH-like_DNA-bd_sf"/>
</dbReference>
<dbReference type="Pfam" id="PF04967">
    <property type="entry name" value="HTH_10"/>
    <property type="match status" value="1"/>
</dbReference>
<feature type="domain" description="HTH bat-type" evidence="3">
    <location>
        <begin position="161"/>
        <end position="213"/>
    </location>
</feature>
<evidence type="ECO:0000259" key="4">
    <source>
        <dbReference type="Pfam" id="PF24278"/>
    </source>
</evidence>
<keyword evidence="6" id="KW-1185">Reference proteome</keyword>
<dbReference type="PANTHER" id="PTHR34236">
    <property type="entry name" value="DIMETHYL SULFOXIDE REDUCTASE TRANSCRIPTIONAL ACTIVATOR"/>
    <property type="match status" value="1"/>
</dbReference>
<dbReference type="Pfam" id="PF24278">
    <property type="entry name" value="HVO_0513_N"/>
    <property type="match status" value="1"/>
</dbReference>
<dbReference type="AlphaFoldDB" id="A0A1I6Q5L0"/>
<evidence type="ECO:0000313" key="5">
    <source>
        <dbReference type="EMBL" id="SFS47746.1"/>
    </source>
</evidence>
<dbReference type="RefSeq" id="WP_092902277.1">
    <property type="nucleotide sequence ID" value="NZ_FOZS01000001.1"/>
</dbReference>
<name>A0A1I6Q5L0_9EURY</name>
<feature type="domain" description="HVO-0513-like N-terminal" evidence="4">
    <location>
        <begin position="21"/>
        <end position="148"/>
    </location>
</feature>
<gene>
    <name evidence="5" type="ORF">SAMN04488556_0999</name>
</gene>